<feature type="domain" description="ABM" evidence="1">
    <location>
        <begin position="152"/>
        <end position="241"/>
    </location>
</feature>
<organism evidence="2 3">
    <name type="scientific">Flavobacterium silvaticum</name>
    <dbReference type="NCBI Taxonomy" id="1852020"/>
    <lineage>
        <taxon>Bacteria</taxon>
        <taxon>Pseudomonadati</taxon>
        <taxon>Bacteroidota</taxon>
        <taxon>Flavobacteriia</taxon>
        <taxon>Flavobacteriales</taxon>
        <taxon>Flavobacteriaceae</taxon>
        <taxon>Flavobacterium</taxon>
    </lineage>
</organism>
<dbReference type="PANTHER" id="PTHR33336">
    <property type="entry name" value="QUINOL MONOOXYGENASE YGIN-RELATED"/>
    <property type="match status" value="1"/>
</dbReference>
<dbReference type="GO" id="GO:0003824">
    <property type="term" value="F:catalytic activity"/>
    <property type="evidence" value="ECO:0007669"/>
    <property type="project" value="TreeGrafter"/>
</dbReference>
<dbReference type="InterPro" id="IPR050744">
    <property type="entry name" value="AI-2_Isomerase_LsrG"/>
</dbReference>
<dbReference type="Gene3D" id="3.30.70.100">
    <property type="match status" value="1"/>
</dbReference>
<dbReference type="AlphaFoldDB" id="A0A972FQ83"/>
<dbReference type="SUPFAM" id="SSF54909">
    <property type="entry name" value="Dimeric alpha+beta barrel"/>
    <property type="match status" value="2"/>
</dbReference>
<comment type="caution">
    <text evidence="2">The sequence shown here is derived from an EMBL/GenBank/DDBJ whole genome shotgun (WGS) entry which is preliminary data.</text>
</comment>
<dbReference type="Proteomes" id="UP000712080">
    <property type="component" value="Unassembled WGS sequence"/>
</dbReference>
<dbReference type="Pfam" id="PF03992">
    <property type="entry name" value="ABM"/>
    <property type="match status" value="2"/>
</dbReference>
<dbReference type="InterPro" id="IPR011008">
    <property type="entry name" value="Dimeric_a/b-barrel"/>
</dbReference>
<reference evidence="2" key="1">
    <citation type="submission" date="2020-02" db="EMBL/GenBank/DDBJ databases">
        <title>Flavobacterium sp. genome.</title>
        <authorList>
            <person name="Jung H.S."/>
            <person name="Baek J.H."/>
            <person name="Jeon C.O."/>
        </authorList>
    </citation>
    <scope>NUCLEOTIDE SEQUENCE</scope>
    <source>
        <strain evidence="2">SE-s28</strain>
    </source>
</reference>
<dbReference type="EMBL" id="JAAMPU010000100">
    <property type="protein sequence ID" value="NMH27394.1"/>
    <property type="molecule type" value="Genomic_DNA"/>
</dbReference>
<evidence type="ECO:0000313" key="3">
    <source>
        <dbReference type="Proteomes" id="UP000712080"/>
    </source>
</evidence>
<accession>A0A972FQ83</accession>
<proteinExistence type="predicted"/>
<dbReference type="RefSeq" id="WP_169526394.1">
    <property type="nucleotide sequence ID" value="NZ_JAAMPU010000100.1"/>
</dbReference>
<feature type="domain" description="ABM" evidence="1">
    <location>
        <begin position="41"/>
        <end position="129"/>
    </location>
</feature>
<dbReference type="PANTHER" id="PTHR33336:SF15">
    <property type="entry name" value="ABM DOMAIN-CONTAINING PROTEIN"/>
    <property type="match status" value="1"/>
</dbReference>
<sequence length="253" mass="29363">MENNPVPIMKTQTKNPVIVLFILASVFLLCSPFIRAQNSPVASITRFDVKSEYQEQYKKILGNYVLNALSYEHNIMSEAYVEQENQSVIWLFERWDSKKEFDAFRKTATPKALNALAKTALTKPEKTIAVNDLEPITKEQWRTASRKEDSQLTVMLFVDAKSGTEANFIEIYHAAMPEFRSEPGVVTYQLSQFEEDKTQFVTFEKFRSKDAFQYHLNFLPIQPVIDYLNTSIKKQPFQDELHSLIEFAPLIRE</sequence>
<evidence type="ECO:0000313" key="2">
    <source>
        <dbReference type="EMBL" id="NMH27394.1"/>
    </source>
</evidence>
<protein>
    <recommendedName>
        <fullName evidence="1">ABM domain-containing protein</fullName>
    </recommendedName>
</protein>
<gene>
    <name evidence="2" type="ORF">G6047_05060</name>
</gene>
<dbReference type="InterPro" id="IPR007138">
    <property type="entry name" value="ABM_dom"/>
</dbReference>
<evidence type="ECO:0000259" key="1">
    <source>
        <dbReference type="PROSITE" id="PS51725"/>
    </source>
</evidence>
<keyword evidence="3" id="KW-1185">Reference proteome</keyword>
<name>A0A972FQ83_9FLAO</name>
<dbReference type="PROSITE" id="PS51725">
    <property type="entry name" value="ABM"/>
    <property type="match status" value="2"/>
</dbReference>